<organism evidence="1 2">
    <name type="scientific">Puccinia sorghi</name>
    <dbReference type="NCBI Taxonomy" id="27349"/>
    <lineage>
        <taxon>Eukaryota</taxon>
        <taxon>Fungi</taxon>
        <taxon>Dikarya</taxon>
        <taxon>Basidiomycota</taxon>
        <taxon>Pucciniomycotina</taxon>
        <taxon>Pucciniomycetes</taxon>
        <taxon>Pucciniales</taxon>
        <taxon>Pucciniaceae</taxon>
        <taxon>Puccinia</taxon>
    </lineage>
</organism>
<protein>
    <submittedName>
        <fullName evidence="1">Uncharacterized protein</fullName>
    </submittedName>
</protein>
<gene>
    <name evidence="1" type="ORF">VP01_2947g2</name>
</gene>
<evidence type="ECO:0000313" key="2">
    <source>
        <dbReference type="Proteomes" id="UP000037035"/>
    </source>
</evidence>
<dbReference type="EMBL" id="LAVV01007887">
    <property type="protein sequence ID" value="KNZ54439.1"/>
    <property type="molecule type" value="Genomic_DNA"/>
</dbReference>
<accession>A0A0L6V126</accession>
<keyword evidence="2" id="KW-1185">Reference proteome</keyword>
<name>A0A0L6V126_9BASI</name>
<sequence>MHTTCLQPDLWWSMKSFSTLLSEIVKSTIMRGISPVASGAHFLDKVEEEITHNHCLRSYELQSQLLKLHIKRYWVEAIVDHQNHRDTHSNNKSKTVEISTPPFIILVPSFYYFLISLIL</sequence>
<evidence type="ECO:0000313" key="1">
    <source>
        <dbReference type="EMBL" id="KNZ54439.1"/>
    </source>
</evidence>
<reference evidence="1 2" key="1">
    <citation type="submission" date="2015-08" db="EMBL/GenBank/DDBJ databases">
        <title>Next Generation Sequencing and Analysis of the Genome of Puccinia sorghi L Schw, the Causal Agent of Maize Common Rust.</title>
        <authorList>
            <person name="Rochi L."/>
            <person name="Burguener G."/>
            <person name="Darino M."/>
            <person name="Turjanski A."/>
            <person name="Kreff E."/>
            <person name="Dieguez M.J."/>
            <person name="Sacco F."/>
        </authorList>
    </citation>
    <scope>NUCLEOTIDE SEQUENCE [LARGE SCALE GENOMIC DNA]</scope>
    <source>
        <strain evidence="1 2">RO10H11247</strain>
    </source>
</reference>
<dbReference type="Proteomes" id="UP000037035">
    <property type="component" value="Unassembled WGS sequence"/>
</dbReference>
<proteinExistence type="predicted"/>
<dbReference type="AlphaFoldDB" id="A0A0L6V126"/>
<comment type="caution">
    <text evidence="1">The sequence shown here is derived from an EMBL/GenBank/DDBJ whole genome shotgun (WGS) entry which is preliminary data.</text>
</comment>
<dbReference type="VEuPathDB" id="FungiDB:VP01_2947g2"/>